<feature type="domain" description="DUF7762" evidence="4">
    <location>
        <begin position="375"/>
        <end position="473"/>
    </location>
</feature>
<dbReference type="AlphaFoldDB" id="A0A0N1PD12"/>
<accession>A0A0N1PD12</accession>
<dbReference type="Pfam" id="PF24952">
    <property type="entry name" value="DUF7761"/>
    <property type="match status" value="1"/>
</dbReference>
<dbReference type="InterPro" id="IPR056664">
    <property type="entry name" value="DUF7762"/>
</dbReference>
<evidence type="ECO:0000259" key="4">
    <source>
        <dbReference type="Pfam" id="PF24953"/>
    </source>
</evidence>
<dbReference type="Pfam" id="PF24953">
    <property type="entry name" value="DUF7762"/>
    <property type="match status" value="1"/>
</dbReference>
<evidence type="ECO:0000313" key="6">
    <source>
        <dbReference type="Proteomes" id="UP000038009"/>
    </source>
</evidence>
<protein>
    <submittedName>
        <fullName evidence="5">Uncharacterized protein</fullName>
    </submittedName>
</protein>
<dbReference type="InterPro" id="IPR056661">
    <property type="entry name" value="DUF7759"/>
</dbReference>
<dbReference type="OMA" id="CDWVLVL"/>
<sequence>MSGDALAATLSRLNSCQEAADLIYSKDAAQTLSEAASLPSSGAAAASRDELSIIVARRIGTMVARLNSLSAPASQVVLTPRMVLCELMDIVRQAFYASLPESMQKGAPPTDKAGVVQQFNTYASTRQIPLEAAVEGLYTVSYVSVKLRVELVALQLRRRIQDELQKKDTQSSEGSVAALVVTETLLEDFMTIYNNIVLTLPITKAAAAGRPHGDTAAASAAAERLVPVFLQYFYQLCDWVLVLESTMKGPVLSYTQVKRLSVDEQRGAVVVDLHRPTPQSAWGLLLNEQGCLVDIDVSLRVFEKAKQLHHLLQAAPQGAHITKINDQLIPPFRQGNYAAYAQKVLETLQAVAATRKNVQLSLQSSAFKAAARTLPTEVAFVAPPQGGEGTSGQRVTLVLRRQSTAADWGFTVDERLYWHPPPTRILSDASKRFVRDYGKHLRLLAVNGVEALHTTQVGLLMDLAETVVLELLVMPSFAENRRGSSRGPAGVPTAVTEAVVIEDEGSKAPKVTRRVGAEGVDDAKVEAAVAKFLQSRTDASDGGESLVGAAVAMETPLVDAVMEQPSPMAAAALAQKEEPRKKRGRPRKAAVDEEGGKRKSEAAVPGATPPAVDAADTSVLPDTAKEEGKRKHAPADLAPEAAAAVGEAAHRGGSIDVNDAAVQSILSAYADDDVPARSRKHDSSLVKRGSKRTERKELELAAAPAKASACVFDNEVQLLRLSDEEMVLERASTDMPWGLPIGRIADTTGSPQHLPLRLMSLPPSKAAAATKHPFLTHFKKDPATWFIAEVNGVPASNAEATLKSIGKLTRMTLRFMRK</sequence>
<keyword evidence="6" id="KW-1185">Reference proteome</keyword>
<dbReference type="Proteomes" id="UP000038009">
    <property type="component" value="Unassembled WGS sequence"/>
</dbReference>
<gene>
    <name evidence="5" type="ORF">ABL78_6140</name>
</gene>
<evidence type="ECO:0000256" key="1">
    <source>
        <dbReference type="SAM" id="MobiDB-lite"/>
    </source>
</evidence>
<organism evidence="5 6">
    <name type="scientific">Leptomonas seymouri</name>
    <dbReference type="NCBI Taxonomy" id="5684"/>
    <lineage>
        <taxon>Eukaryota</taxon>
        <taxon>Discoba</taxon>
        <taxon>Euglenozoa</taxon>
        <taxon>Kinetoplastea</taxon>
        <taxon>Metakinetoplastina</taxon>
        <taxon>Trypanosomatida</taxon>
        <taxon>Trypanosomatidae</taxon>
        <taxon>Leishmaniinae</taxon>
        <taxon>Leptomonas</taxon>
    </lineage>
</organism>
<dbReference type="OrthoDB" id="272039at2759"/>
<evidence type="ECO:0000259" key="2">
    <source>
        <dbReference type="Pfam" id="PF24945"/>
    </source>
</evidence>
<feature type="domain" description="DUF7759" evidence="2">
    <location>
        <begin position="706"/>
        <end position="815"/>
    </location>
</feature>
<evidence type="ECO:0000313" key="5">
    <source>
        <dbReference type="EMBL" id="KPI84812.1"/>
    </source>
</evidence>
<dbReference type="InterPro" id="IPR056663">
    <property type="entry name" value="DUF7761"/>
</dbReference>
<reference evidence="5 6" key="1">
    <citation type="journal article" date="2015" name="PLoS Pathog.">
        <title>Leptomonas seymouri: Adaptations to the Dixenous Life Cycle Analyzed by Genome Sequencing, Transcriptome Profiling and Co-infection with Leishmania donovani.</title>
        <authorList>
            <person name="Kraeva N."/>
            <person name="Butenko A."/>
            <person name="Hlavacova J."/>
            <person name="Kostygov A."/>
            <person name="Myskova J."/>
            <person name="Grybchuk D."/>
            <person name="Lestinova T."/>
            <person name="Votypka J."/>
            <person name="Volf P."/>
            <person name="Opperdoes F."/>
            <person name="Flegontov P."/>
            <person name="Lukes J."/>
            <person name="Yurchenko V."/>
        </authorList>
    </citation>
    <scope>NUCLEOTIDE SEQUENCE [LARGE SCALE GENOMIC DNA]</scope>
    <source>
        <strain evidence="5 6">ATCC 30220</strain>
    </source>
</reference>
<dbReference type="Pfam" id="PF24945">
    <property type="entry name" value="DUF7759"/>
    <property type="match status" value="1"/>
</dbReference>
<feature type="region of interest" description="Disordered" evidence="1">
    <location>
        <begin position="569"/>
        <end position="636"/>
    </location>
</feature>
<dbReference type="EMBL" id="LJSK01000230">
    <property type="protein sequence ID" value="KPI84812.1"/>
    <property type="molecule type" value="Genomic_DNA"/>
</dbReference>
<feature type="domain" description="DUF7761" evidence="3">
    <location>
        <begin position="257"/>
        <end position="362"/>
    </location>
</feature>
<comment type="caution">
    <text evidence="5">The sequence shown here is derived from an EMBL/GenBank/DDBJ whole genome shotgun (WGS) entry which is preliminary data.</text>
</comment>
<evidence type="ECO:0000259" key="3">
    <source>
        <dbReference type="Pfam" id="PF24952"/>
    </source>
</evidence>
<name>A0A0N1PD12_LEPSE</name>
<dbReference type="VEuPathDB" id="TriTrypDB:Lsey_0230_0080"/>
<dbReference type="PANTHER" id="PTHR42262:SF2">
    <property type="entry name" value="PDZ DOMAIN-CONTAINING PROTEIN"/>
    <property type="match status" value="1"/>
</dbReference>
<feature type="compositionally biased region" description="Basic and acidic residues" evidence="1">
    <location>
        <begin position="589"/>
        <end position="601"/>
    </location>
</feature>
<dbReference type="PANTHER" id="PTHR42262">
    <property type="entry name" value="PDZ DOMAIN-CONTAINING PROTEIN-RELATED"/>
    <property type="match status" value="1"/>
</dbReference>
<proteinExistence type="predicted"/>